<evidence type="ECO:0000313" key="1">
    <source>
        <dbReference type="EMBL" id="MEW5291730.1"/>
    </source>
</evidence>
<reference evidence="1 2" key="1">
    <citation type="submission" date="2024-07" db="EMBL/GenBank/DDBJ databases">
        <authorList>
            <person name="Dulla G.F.J."/>
            <person name="Delorm J.G."/>
        </authorList>
    </citation>
    <scope>NUCLEOTIDE SEQUENCE [LARGE SCALE GENOMIC DNA]</scope>
    <source>
        <strain evidence="1 2">JGD 233</strain>
    </source>
</reference>
<name>A0ABV3N7D8_9GAMM</name>
<evidence type="ECO:0000313" key="2">
    <source>
        <dbReference type="Proteomes" id="UP001554567"/>
    </source>
</evidence>
<dbReference type="RefSeq" id="WP_367168668.1">
    <property type="nucleotide sequence ID" value="NZ_JBFKZN010000016.1"/>
</dbReference>
<proteinExistence type="predicted"/>
<keyword evidence="2" id="KW-1185">Reference proteome</keyword>
<organism evidence="1 2">
    <name type="scientific">Erwinia papayae</name>
    <dbReference type="NCBI Taxonomy" id="206499"/>
    <lineage>
        <taxon>Bacteria</taxon>
        <taxon>Pseudomonadati</taxon>
        <taxon>Pseudomonadota</taxon>
        <taxon>Gammaproteobacteria</taxon>
        <taxon>Enterobacterales</taxon>
        <taxon>Erwiniaceae</taxon>
        <taxon>Erwinia</taxon>
    </lineage>
</organism>
<sequence length="192" mass="22457">MKKEIFVGSFGGMFWRRYSNVPGAKAYREIIAEGFFEADYAMVFKGCVYAFDLTNGVFLHCQSRETRYTNRPITLVEYEQYAGLNISTDNPHTMLIEWRFHLNSFPFIASRRSRVHYNATNDFLSMLKARDQGIIDASRKPGYQQWREKMKQKGWLIDREADSQIMAQRRGEQVLEIVPLEELEGTSNMQGR</sequence>
<gene>
    <name evidence="1" type="ORF">ABW286_21585</name>
</gene>
<dbReference type="Proteomes" id="UP001554567">
    <property type="component" value="Unassembled WGS sequence"/>
</dbReference>
<dbReference type="EMBL" id="JBFKZN010000016">
    <property type="protein sequence ID" value="MEW5291730.1"/>
    <property type="molecule type" value="Genomic_DNA"/>
</dbReference>
<comment type="caution">
    <text evidence="1">The sequence shown here is derived from an EMBL/GenBank/DDBJ whole genome shotgun (WGS) entry which is preliminary data.</text>
</comment>
<accession>A0ABV3N7D8</accession>
<protein>
    <submittedName>
        <fullName evidence="1">Uncharacterized protein</fullName>
    </submittedName>
</protein>